<gene>
    <name evidence="2" type="ORF">UFOVP314_18</name>
</gene>
<proteinExistence type="predicted"/>
<name>A0A6J5LYM5_9CAUD</name>
<reference evidence="2" key="1">
    <citation type="submission" date="2020-04" db="EMBL/GenBank/DDBJ databases">
        <authorList>
            <person name="Chiriac C."/>
            <person name="Salcher M."/>
            <person name="Ghai R."/>
            <person name="Kavagutti S V."/>
        </authorList>
    </citation>
    <scope>NUCLEOTIDE SEQUENCE</scope>
</reference>
<evidence type="ECO:0000256" key="1">
    <source>
        <dbReference type="SAM" id="Phobius"/>
    </source>
</evidence>
<dbReference type="EMBL" id="LR796326">
    <property type="protein sequence ID" value="CAB4136879.1"/>
    <property type="molecule type" value="Genomic_DNA"/>
</dbReference>
<accession>A0A6J5LYM5</accession>
<evidence type="ECO:0000313" key="2">
    <source>
        <dbReference type="EMBL" id="CAB4136879.1"/>
    </source>
</evidence>
<organism evidence="2">
    <name type="scientific">uncultured Caudovirales phage</name>
    <dbReference type="NCBI Taxonomy" id="2100421"/>
    <lineage>
        <taxon>Viruses</taxon>
        <taxon>Duplodnaviria</taxon>
        <taxon>Heunggongvirae</taxon>
        <taxon>Uroviricota</taxon>
        <taxon>Caudoviricetes</taxon>
        <taxon>Peduoviridae</taxon>
        <taxon>Maltschvirus</taxon>
        <taxon>Maltschvirus maltsch</taxon>
    </lineage>
</organism>
<sequence length="59" mass="6444">MTPRRDGAPHLAGRPTSRVDGFETRAVTMNPDITLIVTAALAAALTRAVLRSTWRQVTR</sequence>
<feature type="transmembrane region" description="Helical" evidence="1">
    <location>
        <begin position="33"/>
        <end position="50"/>
    </location>
</feature>
<protein>
    <submittedName>
        <fullName evidence="2">Uncharacterized protein</fullName>
    </submittedName>
</protein>
<keyword evidence="1" id="KW-0812">Transmembrane</keyword>
<keyword evidence="1" id="KW-1133">Transmembrane helix</keyword>
<keyword evidence="1" id="KW-0472">Membrane</keyword>